<comment type="pathway">
    <text evidence="2">Protein modification; protein glycosylation.</text>
</comment>
<accession>A0A8C0J3N2</accession>
<evidence type="ECO:0000256" key="3">
    <source>
        <dbReference type="ARBA" id="ARBA00008661"/>
    </source>
</evidence>
<evidence type="ECO:0000256" key="9">
    <source>
        <dbReference type="ARBA" id="ARBA00023034"/>
    </source>
</evidence>
<comment type="similarity">
    <text evidence="3 13">Belongs to the glycosyltransferase 31 family.</text>
</comment>
<organism evidence="14 15">
    <name type="scientific">Chelonoidis abingdonii</name>
    <name type="common">Abingdon island giant tortoise</name>
    <name type="synonym">Testudo abingdonii</name>
    <dbReference type="NCBI Taxonomy" id="106734"/>
    <lineage>
        <taxon>Eukaryota</taxon>
        <taxon>Metazoa</taxon>
        <taxon>Chordata</taxon>
        <taxon>Craniata</taxon>
        <taxon>Vertebrata</taxon>
        <taxon>Euteleostomi</taxon>
        <taxon>Archelosauria</taxon>
        <taxon>Testudinata</taxon>
        <taxon>Testudines</taxon>
        <taxon>Cryptodira</taxon>
        <taxon>Durocryptodira</taxon>
        <taxon>Testudinoidea</taxon>
        <taxon>Testudinidae</taxon>
        <taxon>Chelonoidis</taxon>
    </lineage>
</organism>
<evidence type="ECO:0000256" key="11">
    <source>
        <dbReference type="ARBA" id="ARBA00023136"/>
    </source>
</evidence>
<comment type="subcellular location">
    <subcellularLocation>
        <location evidence="1 13">Golgi apparatus membrane</location>
        <topology evidence="1 13">Single-pass type II membrane protein</topology>
    </subcellularLocation>
</comment>
<evidence type="ECO:0000313" key="15">
    <source>
        <dbReference type="Proteomes" id="UP000694404"/>
    </source>
</evidence>
<dbReference type="InterPro" id="IPR002659">
    <property type="entry name" value="Glyco_trans_31"/>
</dbReference>
<dbReference type="PANTHER" id="PTHR11214:SF376">
    <property type="entry name" value="HEXOSYLTRANSFERASE"/>
    <property type="match status" value="1"/>
</dbReference>
<dbReference type="GeneTree" id="ENSGT00940000161798"/>
<keyword evidence="5" id="KW-0808">Transferase</keyword>
<evidence type="ECO:0000256" key="8">
    <source>
        <dbReference type="ARBA" id="ARBA00022989"/>
    </source>
</evidence>
<dbReference type="FunFam" id="3.90.550.50:FF:000001">
    <property type="entry name" value="Hexosyltransferase"/>
    <property type="match status" value="1"/>
</dbReference>
<protein>
    <recommendedName>
        <fullName evidence="13">Hexosyltransferase</fullName>
        <ecNumber evidence="13">2.4.1.-</ecNumber>
    </recommendedName>
</protein>
<dbReference type="Ensembl" id="ENSCABT00000028545.1">
    <property type="protein sequence ID" value="ENSCABP00000026063.1"/>
    <property type="gene ID" value="ENSCABG00000019173.1"/>
</dbReference>
<reference evidence="14" key="2">
    <citation type="submission" date="2025-09" db="UniProtKB">
        <authorList>
            <consortium name="Ensembl"/>
        </authorList>
    </citation>
    <scope>IDENTIFICATION</scope>
</reference>
<dbReference type="EC" id="2.4.1.-" evidence="13"/>
<dbReference type="GO" id="GO:0008499">
    <property type="term" value="F:N-acetyl-beta-D-glucosaminide beta-(1,3)-galactosyltransferase activity"/>
    <property type="evidence" value="ECO:0007669"/>
    <property type="project" value="TreeGrafter"/>
</dbReference>
<sequence length="347" mass="40111">MTADVQKRWQLSSRFPIFRGKLPRRSRFGAIEAVQRGVDFPSLFTSSHTDPHCEPGQLLLILVTSAPGNSEPRQVIRRTWAAHEGPRAHQWQSMFLVGQSADIGVAQGIQREQQEFGDILIGNYQDTYRNLTLKVMHGFKWVAERCRPSYILKTDDDCFVNTDRLPEFLLEHNTIKTGLYAGSLFSREKRQVIREPSSKWYVSRQDYHLDEYPPYASGIGYILSLDAVERILWAAEHVHPIPVEDAYVGILAERAGIQVKSSARFAKHNVRWRVCNYRYLMVIHHLSPQEQEVAKGSMLQARSACHDTWQAPPLLNCRREWQNATPSKSWHPRRLPRSPKWKCRPCL</sequence>
<keyword evidence="11" id="KW-0472">Membrane</keyword>
<evidence type="ECO:0000256" key="1">
    <source>
        <dbReference type="ARBA" id="ARBA00004323"/>
    </source>
</evidence>
<keyword evidence="7" id="KW-0735">Signal-anchor</keyword>
<dbReference type="Gene3D" id="3.90.550.50">
    <property type="match status" value="1"/>
</dbReference>
<evidence type="ECO:0000256" key="12">
    <source>
        <dbReference type="ARBA" id="ARBA00023180"/>
    </source>
</evidence>
<keyword evidence="9 13" id="KW-0333">Golgi apparatus</keyword>
<keyword evidence="8" id="KW-1133">Transmembrane helix</keyword>
<evidence type="ECO:0000256" key="13">
    <source>
        <dbReference type="RuleBase" id="RU363063"/>
    </source>
</evidence>
<keyword evidence="10" id="KW-0443">Lipid metabolism</keyword>
<evidence type="ECO:0000313" key="14">
    <source>
        <dbReference type="Ensembl" id="ENSCABP00000026063.1"/>
    </source>
</evidence>
<proteinExistence type="inferred from homology"/>
<evidence type="ECO:0000256" key="7">
    <source>
        <dbReference type="ARBA" id="ARBA00022968"/>
    </source>
</evidence>
<name>A0A8C0J3N2_CHEAB</name>
<evidence type="ECO:0000256" key="4">
    <source>
        <dbReference type="ARBA" id="ARBA00022676"/>
    </source>
</evidence>
<dbReference type="GO" id="GO:0000139">
    <property type="term" value="C:Golgi membrane"/>
    <property type="evidence" value="ECO:0007669"/>
    <property type="project" value="UniProtKB-SubCell"/>
</dbReference>
<keyword evidence="6" id="KW-0812">Transmembrane</keyword>
<dbReference type="PANTHER" id="PTHR11214">
    <property type="entry name" value="BETA-1,3-N-ACETYLGLUCOSAMINYLTRANSFERASE"/>
    <property type="match status" value="1"/>
</dbReference>
<evidence type="ECO:0000256" key="10">
    <source>
        <dbReference type="ARBA" id="ARBA00023098"/>
    </source>
</evidence>
<evidence type="ECO:0000256" key="2">
    <source>
        <dbReference type="ARBA" id="ARBA00004922"/>
    </source>
</evidence>
<dbReference type="InterPro" id="IPR029044">
    <property type="entry name" value="Nucleotide-diphossugar_trans"/>
</dbReference>
<dbReference type="GO" id="GO:0006629">
    <property type="term" value="P:lipid metabolic process"/>
    <property type="evidence" value="ECO:0007669"/>
    <property type="project" value="UniProtKB-KW"/>
</dbReference>
<dbReference type="Pfam" id="PF01762">
    <property type="entry name" value="Galactosyl_T"/>
    <property type="match status" value="1"/>
</dbReference>
<dbReference type="Proteomes" id="UP000694404">
    <property type="component" value="Unplaced"/>
</dbReference>
<dbReference type="OMA" id="GLWTCNF"/>
<keyword evidence="15" id="KW-1185">Reference proteome</keyword>
<reference evidence="14" key="1">
    <citation type="submission" date="2025-08" db="UniProtKB">
        <authorList>
            <consortium name="Ensembl"/>
        </authorList>
    </citation>
    <scope>IDENTIFICATION</scope>
</reference>
<dbReference type="SUPFAM" id="SSF53448">
    <property type="entry name" value="Nucleotide-diphospho-sugar transferases"/>
    <property type="match status" value="1"/>
</dbReference>
<keyword evidence="12" id="KW-0325">Glycoprotein</keyword>
<dbReference type="GO" id="GO:0006493">
    <property type="term" value="P:protein O-linked glycosylation"/>
    <property type="evidence" value="ECO:0007669"/>
    <property type="project" value="TreeGrafter"/>
</dbReference>
<evidence type="ECO:0000256" key="6">
    <source>
        <dbReference type="ARBA" id="ARBA00022692"/>
    </source>
</evidence>
<keyword evidence="4 13" id="KW-0328">Glycosyltransferase</keyword>
<dbReference type="AlphaFoldDB" id="A0A8C0J3N2"/>
<evidence type="ECO:0000256" key="5">
    <source>
        <dbReference type="ARBA" id="ARBA00022679"/>
    </source>
</evidence>